<evidence type="ECO:0000313" key="4">
    <source>
        <dbReference type="Proteomes" id="UP000663868"/>
    </source>
</evidence>
<dbReference type="InterPro" id="IPR013320">
    <property type="entry name" value="ConA-like_dom_sf"/>
</dbReference>
<evidence type="ECO:0000256" key="2">
    <source>
        <dbReference type="SAM" id="Phobius"/>
    </source>
</evidence>
<dbReference type="SUPFAM" id="SSF49899">
    <property type="entry name" value="Concanavalin A-like lectins/glucanases"/>
    <property type="match status" value="2"/>
</dbReference>
<keyword evidence="2" id="KW-0472">Membrane</keyword>
<keyword evidence="2" id="KW-1133">Transmembrane helix</keyword>
<evidence type="ECO:0000256" key="1">
    <source>
        <dbReference type="SAM" id="MobiDB-lite"/>
    </source>
</evidence>
<dbReference type="Proteomes" id="UP000663868">
    <property type="component" value="Unassembled WGS sequence"/>
</dbReference>
<gene>
    <name evidence="3" type="ORF">KXQ929_LOCUS23521</name>
</gene>
<sequence length="690" mass="74520">MFNAGEQLQRFDQKNVIHKRPCVSRIALRVEKVSRQIRPRSLDTNKRRMQRQSTNIIHVSVRQPKINHTNDNKSVNSHENLLSINSQRPNKLDFMEEYCNVSNRKQLKNIRNKRRRYGCWPPSCRCVLAYMLGILLVGAVVGGIVGGLLGKQNPTTTTTKTTTTATTTTTTTATTTSTTTTSTTTSTTTATSTTTTTTSSTTTTTTTTSTTTTTTTTSTATTTTTVSTTTTTTTASTTTTTITTSTTTSTTSTTTKTTSTTTTRLYCGQSCLNETWINSSSDLALWPFDGSYNDTTSGYNGSPSLNQPTFVTGYFNQACSFNTSAKQALYTSFIPLNNISFTIETWIKPTGYPNPTDHGIVGLCPIEAGNRCLHITIRNTKLHFGFYSNDCEGSTTISLNQWIHTAFVFDLKTKIQTIYLNGFQDGQNSGSSALLVTSGNFTIGMNEQGYIDHLSITQRAKSSCEILEIATLTAHFEFDNASPYTDSGPYPVATTYSNTSIISGYENQGISFSGSSTSYFQAWGFTSLGISNHAFSITFWIKPEILSGTLVHLSSSPSGNGSTCFPLLGFATNGAIVAQILINNGTILTTTGPILSVSISWIPVVQTWSVTNGLKLYVNNTLVSSIAASIFKGSGLTPNYLTLGNCLSGCSACSSGLVASPGPFKGAIDEWRIYNRELTSVDVCTLFSTT</sequence>
<protein>
    <recommendedName>
        <fullName evidence="5">LamG-like jellyroll fold domain-containing protein</fullName>
    </recommendedName>
</protein>
<keyword evidence="2" id="KW-0812">Transmembrane</keyword>
<proteinExistence type="predicted"/>
<feature type="region of interest" description="Disordered" evidence="1">
    <location>
        <begin position="174"/>
        <end position="216"/>
    </location>
</feature>
<reference evidence="3" key="1">
    <citation type="submission" date="2021-02" db="EMBL/GenBank/DDBJ databases">
        <authorList>
            <person name="Nowell W R."/>
        </authorList>
    </citation>
    <scope>NUCLEOTIDE SEQUENCE</scope>
</reference>
<evidence type="ECO:0000313" key="3">
    <source>
        <dbReference type="EMBL" id="CAF3914098.1"/>
    </source>
</evidence>
<name>A0A819ICC5_9BILA</name>
<dbReference type="EMBL" id="CAJOBB010001875">
    <property type="protein sequence ID" value="CAF3914098.1"/>
    <property type="molecule type" value="Genomic_DNA"/>
</dbReference>
<dbReference type="AlphaFoldDB" id="A0A819ICC5"/>
<feature type="transmembrane region" description="Helical" evidence="2">
    <location>
        <begin position="127"/>
        <end position="150"/>
    </location>
</feature>
<dbReference type="Pfam" id="PF13385">
    <property type="entry name" value="Laminin_G_3"/>
    <property type="match status" value="2"/>
</dbReference>
<accession>A0A819ICC5</accession>
<dbReference type="Gene3D" id="2.60.120.200">
    <property type="match status" value="2"/>
</dbReference>
<comment type="caution">
    <text evidence="3">The sequence shown here is derived from an EMBL/GenBank/DDBJ whole genome shotgun (WGS) entry which is preliminary data.</text>
</comment>
<organism evidence="3 4">
    <name type="scientific">Adineta steineri</name>
    <dbReference type="NCBI Taxonomy" id="433720"/>
    <lineage>
        <taxon>Eukaryota</taxon>
        <taxon>Metazoa</taxon>
        <taxon>Spiralia</taxon>
        <taxon>Gnathifera</taxon>
        <taxon>Rotifera</taxon>
        <taxon>Eurotatoria</taxon>
        <taxon>Bdelloidea</taxon>
        <taxon>Adinetida</taxon>
        <taxon>Adinetidae</taxon>
        <taxon>Adineta</taxon>
    </lineage>
</organism>
<evidence type="ECO:0008006" key="5">
    <source>
        <dbReference type="Google" id="ProtNLM"/>
    </source>
</evidence>